<evidence type="ECO:0000259" key="7">
    <source>
        <dbReference type="Pfam" id="PF09335"/>
    </source>
</evidence>
<dbReference type="RefSeq" id="WP_176765303.1">
    <property type="nucleotide sequence ID" value="NZ_FNFC01000010.1"/>
</dbReference>
<keyword evidence="9" id="KW-1185">Reference proteome</keyword>
<evidence type="ECO:0000256" key="1">
    <source>
        <dbReference type="ARBA" id="ARBA00004651"/>
    </source>
</evidence>
<sequence>MKRATVRQLVGLGGLGGLAAAAALLFSPGTVIAELEALATRPLLFGLALVAVYLVRPFLLWPVSSVALVLGFLYGTAVALPLALAGAALTALPPYLVGRYAKTDIGLFGALGSSGEQFVETVGEFRGVVAARFSPVPGDPISYGSGLSGVSLKPFLAGTVIGEVPWALVTVLTGASMRTLSVSEFSLGPELVVALAGLAILILAGPLYRTLKQPQAVSD</sequence>
<accession>A0A1G8WYU6</accession>
<dbReference type="Proteomes" id="UP000198856">
    <property type="component" value="Unassembled WGS sequence"/>
</dbReference>
<keyword evidence="3 6" id="KW-0812">Transmembrane</keyword>
<proteinExistence type="predicted"/>
<comment type="subcellular location">
    <subcellularLocation>
        <location evidence="1">Cell membrane</location>
        <topology evidence="1">Multi-pass membrane protein</topology>
    </subcellularLocation>
</comment>
<dbReference type="InterPro" id="IPR006311">
    <property type="entry name" value="TAT_signal"/>
</dbReference>
<dbReference type="PANTHER" id="PTHR12677:SF59">
    <property type="entry name" value="GOLGI APPARATUS MEMBRANE PROTEIN TVP38-RELATED"/>
    <property type="match status" value="1"/>
</dbReference>
<dbReference type="OrthoDB" id="293407at2157"/>
<evidence type="ECO:0000256" key="3">
    <source>
        <dbReference type="ARBA" id="ARBA00022692"/>
    </source>
</evidence>
<dbReference type="AlphaFoldDB" id="A0A1G8WYU6"/>
<feature type="transmembrane region" description="Helical" evidence="6">
    <location>
        <begin position="68"/>
        <end position="92"/>
    </location>
</feature>
<dbReference type="InterPro" id="IPR015414">
    <property type="entry name" value="TMEM64"/>
</dbReference>
<dbReference type="GO" id="GO:0005886">
    <property type="term" value="C:plasma membrane"/>
    <property type="evidence" value="ECO:0007669"/>
    <property type="project" value="UniProtKB-SubCell"/>
</dbReference>
<dbReference type="PROSITE" id="PS51318">
    <property type="entry name" value="TAT"/>
    <property type="match status" value="1"/>
</dbReference>
<feature type="transmembrane region" description="Helical" evidence="6">
    <location>
        <begin position="43"/>
        <end position="61"/>
    </location>
</feature>
<keyword evidence="4 6" id="KW-1133">Transmembrane helix</keyword>
<evidence type="ECO:0000313" key="8">
    <source>
        <dbReference type="EMBL" id="SDJ83256.1"/>
    </source>
</evidence>
<gene>
    <name evidence="8" type="ORF">SAMN05216226_11014</name>
</gene>
<dbReference type="InterPro" id="IPR032816">
    <property type="entry name" value="VTT_dom"/>
</dbReference>
<dbReference type="PANTHER" id="PTHR12677">
    <property type="entry name" value="GOLGI APPARATUS MEMBRANE PROTEIN TVP38-RELATED"/>
    <property type="match status" value="1"/>
</dbReference>
<evidence type="ECO:0000256" key="5">
    <source>
        <dbReference type="ARBA" id="ARBA00023136"/>
    </source>
</evidence>
<protein>
    <submittedName>
        <fullName evidence="8">Uncharacterized membrane protein YdjX, TVP38/TMEM64 family, SNARE-associated domain</fullName>
    </submittedName>
</protein>
<feature type="transmembrane region" description="Helical" evidence="6">
    <location>
        <begin position="187"/>
        <end position="208"/>
    </location>
</feature>
<name>A0A1G8WYU6_9EURY</name>
<evidence type="ECO:0000256" key="6">
    <source>
        <dbReference type="SAM" id="Phobius"/>
    </source>
</evidence>
<evidence type="ECO:0000256" key="4">
    <source>
        <dbReference type="ARBA" id="ARBA00022989"/>
    </source>
</evidence>
<reference evidence="8 9" key="1">
    <citation type="submission" date="2016-10" db="EMBL/GenBank/DDBJ databases">
        <authorList>
            <person name="de Groot N.N."/>
        </authorList>
    </citation>
    <scope>NUCLEOTIDE SEQUENCE [LARGE SCALE GENOMIC DNA]</scope>
    <source>
        <strain evidence="8 9">IBRC-M10015</strain>
    </source>
</reference>
<keyword evidence="2" id="KW-1003">Cell membrane</keyword>
<dbReference type="Pfam" id="PF09335">
    <property type="entry name" value="VTT_dom"/>
    <property type="match status" value="1"/>
</dbReference>
<feature type="domain" description="VTT" evidence="7">
    <location>
        <begin position="62"/>
        <end position="175"/>
    </location>
</feature>
<evidence type="ECO:0000256" key="2">
    <source>
        <dbReference type="ARBA" id="ARBA00022475"/>
    </source>
</evidence>
<evidence type="ECO:0000313" key="9">
    <source>
        <dbReference type="Proteomes" id="UP000198856"/>
    </source>
</evidence>
<dbReference type="STRING" id="890420.SAMN05216226_11014"/>
<dbReference type="EMBL" id="FNFC01000010">
    <property type="protein sequence ID" value="SDJ83256.1"/>
    <property type="molecule type" value="Genomic_DNA"/>
</dbReference>
<keyword evidence="5 6" id="KW-0472">Membrane</keyword>
<organism evidence="8 9">
    <name type="scientific">Halovenus aranensis</name>
    <dbReference type="NCBI Taxonomy" id="890420"/>
    <lineage>
        <taxon>Archaea</taxon>
        <taxon>Methanobacteriati</taxon>
        <taxon>Methanobacteriota</taxon>
        <taxon>Stenosarchaea group</taxon>
        <taxon>Halobacteria</taxon>
        <taxon>Halobacteriales</taxon>
        <taxon>Haloarculaceae</taxon>
        <taxon>Halovenus</taxon>
    </lineage>
</organism>